<keyword evidence="3" id="KW-1185">Reference proteome</keyword>
<organism evidence="2 3">
    <name type="scientific">Pseudoalteromonas obscura</name>
    <dbReference type="NCBI Taxonomy" id="3048491"/>
    <lineage>
        <taxon>Bacteria</taxon>
        <taxon>Pseudomonadati</taxon>
        <taxon>Pseudomonadota</taxon>
        <taxon>Gammaproteobacteria</taxon>
        <taxon>Alteromonadales</taxon>
        <taxon>Pseudoalteromonadaceae</taxon>
        <taxon>Pseudoalteromonas</taxon>
    </lineage>
</organism>
<dbReference type="EMBL" id="JASJUT010000007">
    <property type="protein sequence ID" value="MDK2596741.1"/>
    <property type="molecule type" value="Genomic_DNA"/>
</dbReference>
<comment type="caution">
    <text evidence="2">The sequence shown here is derived from an EMBL/GenBank/DDBJ whole genome shotgun (WGS) entry which is preliminary data.</text>
</comment>
<feature type="chain" id="PRO_5046037318" description="Orphan protein" evidence="1">
    <location>
        <begin position="20"/>
        <end position="172"/>
    </location>
</feature>
<gene>
    <name evidence="2" type="ORF">QNM18_16955</name>
</gene>
<evidence type="ECO:0000313" key="3">
    <source>
        <dbReference type="Proteomes" id="UP001231915"/>
    </source>
</evidence>
<reference evidence="2 3" key="1">
    <citation type="submission" date="2023-05" db="EMBL/GenBank/DDBJ databases">
        <title>Pseudoalteromonas ardens sp. nov., Pseudoalteromonas obscura sp. nov., and Pseudoalteromonas umbrosa sp. nov., isolated from the coral Montipora capitata.</title>
        <authorList>
            <person name="Thomas E.M."/>
            <person name="Smith E.M."/>
            <person name="Papke E."/>
            <person name="Shlafstein M.D."/>
            <person name="Oline D.K."/>
            <person name="Videau P."/>
            <person name="Saw J.H."/>
            <person name="Strangman W.K."/>
            <person name="Ushijima B."/>
        </authorList>
    </citation>
    <scope>NUCLEOTIDE SEQUENCE [LARGE SCALE GENOMIC DNA]</scope>
    <source>
        <strain evidence="2 3">P94</strain>
    </source>
</reference>
<evidence type="ECO:0000313" key="2">
    <source>
        <dbReference type="EMBL" id="MDK2596741.1"/>
    </source>
</evidence>
<accession>A0ABT7ENW3</accession>
<evidence type="ECO:0000256" key="1">
    <source>
        <dbReference type="SAM" id="SignalP"/>
    </source>
</evidence>
<evidence type="ECO:0008006" key="4">
    <source>
        <dbReference type="Google" id="ProtNLM"/>
    </source>
</evidence>
<dbReference type="InterPro" id="IPR046525">
    <property type="entry name" value="DUF6702"/>
</dbReference>
<proteinExistence type="predicted"/>
<name>A0ABT7ENW3_9GAMM</name>
<protein>
    <recommendedName>
        <fullName evidence="4">Orphan protein</fullName>
    </recommendedName>
</protein>
<feature type="signal peptide" evidence="1">
    <location>
        <begin position="1"/>
        <end position="19"/>
    </location>
</feature>
<keyword evidence="1" id="KW-0732">Signal</keyword>
<dbReference type="Pfam" id="PF20420">
    <property type="entry name" value="DUF6702"/>
    <property type="match status" value="1"/>
</dbReference>
<dbReference type="RefSeq" id="WP_211011757.1">
    <property type="nucleotide sequence ID" value="NZ_JASJUT010000007.1"/>
</dbReference>
<dbReference type="Proteomes" id="UP001231915">
    <property type="component" value="Unassembled WGS sequence"/>
</dbReference>
<sequence length="172" mass="20212">MRTWLFAGLSLIWALPSQAHKLKVSLATAKVLPDSGYIKIEYRFHLHDLEHAVVHLFNDTRSIHQDKKIQQQFIDYVYTQTSLRRLSGQALALSKPTYEIDNKYLWVYQDAQYTKSIPLKGLQMRHGVLRDIWPQQINLVNFRGMGAVKTMYFDKNDNWLTVQFEGKKDNKK</sequence>